<dbReference type="EMBL" id="JAVRRT010000013">
    <property type="protein sequence ID" value="KAK5166685.1"/>
    <property type="molecule type" value="Genomic_DNA"/>
</dbReference>
<evidence type="ECO:0000256" key="1">
    <source>
        <dbReference type="ARBA" id="ARBA00000448"/>
    </source>
</evidence>
<comment type="catalytic activity">
    <reaction evidence="1">
        <text>Hydrolysis of terminal, non-reducing beta-D-glucosyl residues with release of beta-D-glucose.</text>
        <dbReference type="EC" id="3.2.1.21"/>
    </reaction>
</comment>
<comment type="caution">
    <text evidence="12">The sequence shown here is derived from an EMBL/GenBank/DDBJ whole genome shotgun (WGS) entry which is preliminary data.</text>
</comment>
<name>A0AAV9P270_9PEZI</name>
<evidence type="ECO:0000256" key="5">
    <source>
        <dbReference type="ARBA" id="ARBA00022801"/>
    </source>
</evidence>
<accession>A0AAV9P270</accession>
<keyword evidence="8" id="KW-0326">Glycosidase</keyword>
<dbReference type="Gene3D" id="3.20.20.300">
    <property type="entry name" value="Glycoside hydrolase, family 3, N-terminal domain"/>
    <property type="match status" value="1"/>
</dbReference>
<feature type="domain" description="Fibronectin type III-like" evidence="11">
    <location>
        <begin position="688"/>
        <end position="757"/>
    </location>
</feature>
<dbReference type="InterPro" id="IPR036962">
    <property type="entry name" value="Glyco_hydro_3_N_sf"/>
</dbReference>
<dbReference type="InterPro" id="IPR013783">
    <property type="entry name" value="Ig-like_fold"/>
</dbReference>
<evidence type="ECO:0000256" key="7">
    <source>
        <dbReference type="ARBA" id="ARBA00023277"/>
    </source>
</evidence>
<keyword evidence="6" id="KW-0325">Glycoprotein</keyword>
<dbReference type="InterPro" id="IPR036881">
    <property type="entry name" value="Glyco_hydro_3_C_sf"/>
</dbReference>
<proteinExistence type="inferred from homology"/>
<keyword evidence="13" id="KW-1185">Reference proteome</keyword>
<dbReference type="Gene3D" id="3.40.50.1700">
    <property type="entry name" value="Glycoside hydrolase family 3 C-terminal domain"/>
    <property type="match status" value="1"/>
</dbReference>
<evidence type="ECO:0000256" key="9">
    <source>
        <dbReference type="ARBA" id="ARBA00023326"/>
    </source>
</evidence>
<dbReference type="SUPFAM" id="SSF52279">
    <property type="entry name" value="Beta-D-glucan exohydrolase, C-terminal domain"/>
    <property type="match status" value="1"/>
</dbReference>
<keyword evidence="10" id="KW-0732">Signal</keyword>
<evidence type="ECO:0000313" key="12">
    <source>
        <dbReference type="EMBL" id="KAK5166685.1"/>
    </source>
</evidence>
<feature type="signal peptide" evidence="10">
    <location>
        <begin position="1"/>
        <end position="22"/>
    </location>
</feature>
<evidence type="ECO:0000256" key="2">
    <source>
        <dbReference type="ARBA" id="ARBA00004987"/>
    </source>
</evidence>
<dbReference type="InterPro" id="IPR017853">
    <property type="entry name" value="GH"/>
</dbReference>
<dbReference type="SUPFAM" id="SSF51445">
    <property type="entry name" value="(Trans)glycosidases"/>
    <property type="match status" value="1"/>
</dbReference>
<dbReference type="SMART" id="SM01217">
    <property type="entry name" value="Fn3_like"/>
    <property type="match status" value="1"/>
</dbReference>
<dbReference type="GO" id="GO:0000272">
    <property type="term" value="P:polysaccharide catabolic process"/>
    <property type="evidence" value="ECO:0007669"/>
    <property type="project" value="UniProtKB-KW"/>
</dbReference>
<dbReference type="PANTHER" id="PTHR42715:SF10">
    <property type="entry name" value="BETA-GLUCOSIDASE"/>
    <property type="match status" value="1"/>
</dbReference>
<dbReference type="Pfam" id="PF00933">
    <property type="entry name" value="Glyco_hydro_3"/>
    <property type="match status" value="1"/>
</dbReference>
<dbReference type="InterPro" id="IPR002772">
    <property type="entry name" value="Glyco_hydro_3_C"/>
</dbReference>
<reference evidence="12 13" key="1">
    <citation type="submission" date="2023-08" db="EMBL/GenBank/DDBJ databases">
        <title>Black Yeasts Isolated from many extreme environments.</title>
        <authorList>
            <person name="Coleine C."/>
            <person name="Stajich J.E."/>
            <person name="Selbmann L."/>
        </authorList>
    </citation>
    <scope>NUCLEOTIDE SEQUENCE [LARGE SCALE GENOMIC DNA]</scope>
    <source>
        <strain evidence="12 13">CCFEE 5935</strain>
    </source>
</reference>
<dbReference type="AlphaFoldDB" id="A0AAV9P270"/>
<dbReference type="InterPro" id="IPR026891">
    <property type="entry name" value="Fn3-like"/>
</dbReference>
<evidence type="ECO:0000256" key="6">
    <source>
        <dbReference type="ARBA" id="ARBA00023180"/>
    </source>
</evidence>
<dbReference type="Pfam" id="PF01915">
    <property type="entry name" value="Glyco_hydro_3_C"/>
    <property type="match status" value="1"/>
</dbReference>
<evidence type="ECO:0000313" key="13">
    <source>
        <dbReference type="Proteomes" id="UP001337655"/>
    </source>
</evidence>
<dbReference type="GeneID" id="89929563"/>
<evidence type="ECO:0000259" key="11">
    <source>
        <dbReference type="SMART" id="SM01217"/>
    </source>
</evidence>
<evidence type="ECO:0000256" key="3">
    <source>
        <dbReference type="ARBA" id="ARBA00005336"/>
    </source>
</evidence>
<organism evidence="12 13">
    <name type="scientific">Saxophila tyrrhenica</name>
    <dbReference type="NCBI Taxonomy" id="1690608"/>
    <lineage>
        <taxon>Eukaryota</taxon>
        <taxon>Fungi</taxon>
        <taxon>Dikarya</taxon>
        <taxon>Ascomycota</taxon>
        <taxon>Pezizomycotina</taxon>
        <taxon>Dothideomycetes</taxon>
        <taxon>Dothideomycetidae</taxon>
        <taxon>Mycosphaerellales</taxon>
        <taxon>Extremaceae</taxon>
        <taxon>Saxophila</taxon>
    </lineage>
</organism>
<keyword evidence="7" id="KW-0119">Carbohydrate metabolism</keyword>
<dbReference type="PRINTS" id="PR00133">
    <property type="entry name" value="GLHYDRLASE3"/>
</dbReference>
<evidence type="ECO:0000256" key="4">
    <source>
        <dbReference type="ARBA" id="ARBA00012744"/>
    </source>
</evidence>
<feature type="chain" id="PRO_5043877683" description="beta-glucosidase" evidence="10">
    <location>
        <begin position="23"/>
        <end position="774"/>
    </location>
</feature>
<gene>
    <name evidence="12" type="ORF">LTR77_008229</name>
</gene>
<dbReference type="Pfam" id="PF14310">
    <property type="entry name" value="Fn3-like"/>
    <property type="match status" value="1"/>
</dbReference>
<keyword evidence="9" id="KW-0624">Polysaccharide degradation</keyword>
<evidence type="ECO:0000256" key="8">
    <source>
        <dbReference type="ARBA" id="ARBA00023295"/>
    </source>
</evidence>
<keyword evidence="5" id="KW-0378">Hydrolase</keyword>
<comment type="pathway">
    <text evidence="2">Glycan metabolism; cellulose degradation.</text>
</comment>
<dbReference type="PANTHER" id="PTHR42715">
    <property type="entry name" value="BETA-GLUCOSIDASE"/>
    <property type="match status" value="1"/>
</dbReference>
<dbReference type="Gene3D" id="2.60.40.10">
    <property type="entry name" value="Immunoglobulins"/>
    <property type="match status" value="1"/>
</dbReference>
<comment type="similarity">
    <text evidence="3">Belongs to the glycosyl hydrolase 3 family.</text>
</comment>
<dbReference type="GO" id="GO:0008422">
    <property type="term" value="F:beta-glucosidase activity"/>
    <property type="evidence" value="ECO:0007669"/>
    <property type="project" value="UniProtKB-EC"/>
</dbReference>
<evidence type="ECO:0000256" key="10">
    <source>
        <dbReference type="SAM" id="SignalP"/>
    </source>
</evidence>
<dbReference type="RefSeq" id="XP_064656567.1">
    <property type="nucleotide sequence ID" value="XM_064805462.1"/>
</dbReference>
<dbReference type="InterPro" id="IPR001764">
    <property type="entry name" value="Glyco_hydro_3_N"/>
</dbReference>
<protein>
    <recommendedName>
        <fullName evidence="4">beta-glucosidase</fullName>
        <ecNumber evidence="4">3.2.1.21</ecNumber>
    </recommendedName>
</protein>
<dbReference type="InterPro" id="IPR050288">
    <property type="entry name" value="Cellulose_deg_GH3"/>
</dbReference>
<dbReference type="EC" id="3.2.1.21" evidence="4"/>
<sequence>MMYSPLLIVAAAILQHFTPCAAVINGTQTDLYRQRAQSLLEQMTWKEKIGQLGGYRRLLEADATFNRTRFDELYPTQNGNLGYGSAFNWASDVVPIANRIKQRQIDESRLHIPFVTVTDSNNGIYISGGTIFPSNLGMAASFNLPLFEQAIAVIREEQRAIGVNWVLSPPLDVTSEPRYGRIGEDFGEDAYLVGEFGKTYVLTMEEKGEGGFVKVATTMKHYVYGETSGGVNLASQYGGINHIYNDQLRPYIKVIEEAKPLSIMASYSSVDRLPMHKNRYMFQDILRQKLGFEGLIMTDANGIWQMHNQMYAASSLQDAAVQAVHAGIEMELCPPSEPTVCGMPTLLNAINGSAVLQRDIDQAVLAFLEIKFRTGLFDQSLPDPQKLNSTLRLPQSLEIAREMSREAIAMLQNDGLLPKTPGRVALIGPFGNILNSGSYAAVNSSDARYGDSLHRSMKNAFGSGKVSFTQGCDFIDTDDDSGIQDAVAAAKDAGFAVVALGSLSVSPSDPLFLKRTDGEFFAHADLGFPGLQQQLLDAVLDVGVPTVLVVSGGQPFVLNPSAMRANAIFHTFLSGEFTGDAVVELITGKVNPSGKLTVSMPQYSGAIPIAYDLLPSDQGYDQAGLTANNISAAWQFPNLTRSVPMPFGYGLSYTTFKFSNPTVSSNNQTSCITVNVSLNNTGDVFGKEVVQVYYRPIYTPDIEFPVKSLVRFEKVGLEPGQSQDVHFVIARRELGYWVNTELTSPPGPYTFWIGSSSRVEDLHAVNVTLPMWTA</sequence>
<dbReference type="Proteomes" id="UP001337655">
    <property type="component" value="Unassembled WGS sequence"/>
</dbReference>